<feature type="region of interest" description="Disordered" evidence="1">
    <location>
        <begin position="288"/>
        <end position="323"/>
    </location>
</feature>
<sequence>MEELDPQQQLETFKQNDAYRQLLTFTESLVTRVVNLSSQLEVVTGDLEDQNAIRRDWKRRAEAAEGAISKNPFISVLVDGDGYLFRDSYLKDVESGGGDAAHRLLSEIKATIEAAQLQSLSADSQVVVNVYANKQGLTGALFEAGVISRLNDLEEFFCKFTQSQTHFQFIDCGPGKERVDAKLREAYRFFLRNCQCKLIFLALCHDNGYMAELDTYRNDVIAKEKTRLVDHYAKGRAFADPPFPMVNFDEVFSNRALPVKRVNGFAPVPNKSSYSSALAAPPAVEAASGFGQGQFGPPPQKSKPPSDAQASPTTPFASHTNSFKEVQTPYLASGVELPTSGDRVPVNRLDQRIDRPLQTPSPNQQRHFDDRIAYRKLCNEHYLRDYCPDRNCRFDHSPIDKELKNTLRYTARKIVCRSGTSCRRAGCYYGHQCPFPNCDTRRCPFAKAGLHEVRDLEIVRFVSSVGG</sequence>
<dbReference type="PANTHER" id="PTHR37543">
    <property type="entry name" value="CCCH ZINC FINGER DNA BINDING PROTEIN (AFU_ORTHOLOGUE AFUA_5G12760)"/>
    <property type="match status" value="1"/>
</dbReference>
<comment type="caution">
    <text evidence="5">The sequence shown here is derived from an EMBL/GenBank/DDBJ whole genome shotgun (WGS) entry which is preliminary data.</text>
</comment>
<proteinExistence type="predicted"/>
<dbReference type="InterPro" id="IPR057654">
    <property type="entry name" value="Znf-CCCH_tandem"/>
</dbReference>
<evidence type="ECO:0000259" key="4">
    <source>
        <dbReference type="Pfam" id="PF25543"/>
    </source>
</evidence>
<dbReference type="OrthoDB" id="2270193at2759"/>
<dbReference type="EMBL" id="JAACFV010000015">
    <property type="protein sequence ID" value="KAF7512088.1"/>
    <property type="molecule type" value="Genomic_DNA"/>
</dbReference>
<dbReference type="InterPro" id="IPR000571">
    <property type="entry name" value="Znf_CCCH"/>
</dbReference>
<name>A0A8H7AN14_9EURO</name>
<dbReference type="Gene3D" id="4.10.1000.30">
    <property type="match status" value="1"/>
</dbReference>
<evidence type="ECO:0000313" key="6">
    <source>
        <dbReference type="Proteomes" id="UP000606974"/>
    </source>
</evidence>
<keyword evidence="6" id="KW-1185">Reference proteome</keyword>
<feature type="domain" description="C3H1-type" evidence="3">
    <location>
        <begin position="371"/>
        <end position="399"/>
    </location>
</feature>
<accession>A0A8H7AN14</accession>
<protein>
    <recommendedName>
        <fullName evidence="7">C3H1-type domain-containing protein</fullName>
    </recommendedName>
</protein>
<feature type="domain" description="DUF7923" evidence="2">
    <location>
        <begin position="69"/>
        <end position="252"/>
    </location>
</feature>
<evidence type="ECO:0000259" key="3">
    <source>
        <dbReference type="Pfam" id="PF25542"/>
    </source>
</evidence>
<evidence type="ECO:0000259" key="2">
    <source>
        <dbReference type="Pfam" id="PF25540"/>
    </source>
</evidence>
<feature type="compositionally biased region" description="Polar residues" evidence="1">
    <location>
        <begin position="308"/>
        <end position="323"/>
    </location>
</feature>
<dbReference type="PANTHER" id="PTHR37543:SF1">
    <property type="entry name" value="CCCH ZINC FINGER DNA BINDING PROTEIN (AFU_ORTHOLOGUE AFUA_5G12760)"/>
    <property type="match status" value="1"/>
</dbReference>
<dbReference type="InterPro" id="IPR057683">
    <property type="entry name" value="DUF7923"/>
</dbReference>
<evidence type="ECO:0008006" key="7">
    <source>
        <dbReference type="Google" id="ProtNLM"/>
    </source>
</evidence>
<dbReference type="Pfam" id="PF25543">
    <property type="entry name" value="zf-CCCH_tandem"/>
    <property type="match status" value="1"/>
</dbReference>
<dbReference type="Pfam" id="PF25542">
    <property type="entry name" value="zf-CCCH_12"/>
    <property type="match status" value="1"/>
</dbReference>
<dbReference type="AlphaFoldDB" id="A0A8H7AN14"/>
<evidence type="ECO:0000256" key="1">
    <source>
        <dbReference type="SAM" id="MobiDB-lite"/>
    </source>
</evidence>
<dbReference type="Proteomes" id="UP000606974">
    <property type="component" value="Unassembled WGS sequence"/>
</dbReference>
<gene>
    <name evidence="5" type="ORF">GJ744_002801</name>
</gene>
<feature type="domain" description="Tandem CCCH zinc finger" evidence="4">
    <location>
        <begin position="407"/>
        <end position="448"/>
    </location>
</feature>
<organism evidence="5 6">
    <name type="scientific">Endocarpon pusillum</name>
    <dbReference type="NCBI Taxonomy" id="364733"/>
    <lineage>
        <taxon>Eukaryota</taxon>
        <taxon>Fungi</taxon>
        <taxon>Dikarya</taxon>
        <taxon>Ascomycota</taxon>
        <taxon>Pezizomycotina</taxon>
        <taxon>Eurotiomycetes</taxon>
        <taxon>Chaetothyriomycetidae</taxon>
        <taxon>Verrucariales</taxon>
        <taxon>Verrucariaceae</taxon>
        <taxon>Endocarpon</taxon>
    </lineage>
</organism>
<dbReference type="Pfam" id="PF25540">
    <property type="entry name" value="DUF7923"/>
    <property type="match status" value="1"/>
</dbReference>
<reference evidence="5" key="1">
    <citation type="submission" date="2020-02" db="EMBL/GenBank/DDBJ databases">
        <authorList>
            <person name="Palmer J.M."/>
        </authorList>
    </citation>
    <scope>NUCLEOTIDE SEQUENCE</scope>
    <source>
        <strain evidence="5">EPUS1.4</strain>
        <tissue evidence="5">Thallus</tissue>
    </source>
</reference>
<evidence type="ECO:0000313" key="5">
    <source>
        <dbReference type="EMBL" id="KAF7512088.1"/>
    </source>
</evidence>